<dbReference type="SUPFAM" id="SSF56176">
    <property type="entry name" value="FAD-binding/transporter-associated domain-like"/>
    <property type="match status" value="1"/>
</dbReference>
<dbReference type="Pfam" id="PF01565">
    <property type="entry name" value="FAD_binding_4"/>
    <property type="match status" value="1"/>
</dbReference>
<dbReference type="Gene3D" id="3.30.43.10">
    <property type="entry name" value="Uridine Diphospho-n-acetylenolpyruvylglucosamine Reductase, domain 2"/>
    <property type="match status" value="1"/>
</dbReference>
<dbReference type="InterPro" id="IPR036635">
    <property type="entry name" value="MurB_C_sf"/>
</dbReference>
<evidence type="ECO:0000256" key="2">
    <source>
        <dbReference type="ARBA" id="ARBA00003921"/>
    </source>
</evidence>
<dbReference type="InterPro" id="IPR011601">
    <property type="entry name" value="MurB_C"/>
</dbReference>
<comment type="pathway">
    <text evidence="4 16">Cell wall biogenesis; peptidoglycan biosynthesis.</text>
</comment>
<evidence type="ECO:0000256" key="4">
    <source>
        <dbReference type="ARBA" id="ARBA00004752"/>
    </source>
</evidence>
<dbReference type="InterPro" id="IPR016166">
    <property type="entry name" value="FAD-bd_PCMH"/>
</dbReference>
<keyword evidence="14 16" id="KW-0961">Cell wall biogenesis/degradation</keyword>
<dbReference type="InterPro" id="IPR036318">
    <property type="entry name" value="FAD-bd_PCMH-like_sf"/>
</dbReference>
<evidence type="ECO:0000256" key="14">
    <source>
        <dbReference type="ARBA" id="ARBA00023316"/>
    </source>
</evidence>
<evidence type="ECO:0000256" key="15">
    <source>
        <dbReference type="ARBA" id="ARBA00048914"/>
    </source>
</evidence>
<dbReference type="AlphaFoldDB" id="A0A1G1W2Z0"/>
<comment type="similarity">
    <text evidence="16">Belongs to the MurB family.</text>
</comment>
<dbReference type="InterPro" id="IPR003170">
    <property type="entry name" value="MurB"/>
</dbReference>
<feature type="domain" description="FAD-binding PCMH-type" evidence="17">
    <location>
        <begin position="31"/>
        <end position="208"/>
    </location>
</feature>
<dbReference type="GO" id="GO:0008762">
    <property type="term" value="F:UDP-N-acetylmuramate dehydrogenase activity"/>
    <property type="evidence" value="ECO:0007669"/>
    <property type="project" value="UniProtKB-UniRule"/>
</dbReference>
<dbReference type="EC" id="1.3.1.98" evidence="16"/>
<dbReference type="PANTHER" id="PTHR21071:SF4">
    <property type="entry name" value="UDP-N-ACETYLENOLPYRUVOYLGLUCOSAMINE REDUCTASE"/>
    <property type="match status" value="1"/>
</dbReference>
<evidence type="ECO:0000256" key="13">
    <source>
        <dbReference type="ARBA" id="ARBA00023306"/>
    </source>
</evidence>
<keyword evidence="11 16" id="KW-0573">Peptidoglycan synthesis</keyword>
<evidence type="ECO:0000256" key="12">
    <source>
        <dbReference type="ARBA" id="ARBA00023002"/>
    </source>
</evidence>
<keyword evidence="13 16" id="KW-0131">Cell cycle</keyword>
<comment type="catalytic activity">
    <reaction evidence="15 16">
        <text>UDP-N-acetyl-alpha-D-muramate + NADP(+) = UDP-N-acetyl-3-O-(1-carboxyvinyl)-alpha-D-glucosamine + NADPH + H(+)</text>
        <dbReference type="Rhea" id="RHEA:12248"/>
        <dbReference type="ChEBI" id="CHEBI:15378"/>
        <dbReference type="ChEBI" id="CHEBI:57783"/>
        <dbReference type="ChEBI" id="CHEBI:58349"/>
        <dbReference type="ChEBI" id="CHEBI:68483"/>
        <dbReference type="ChEBI" id="CHEBI:70757"/>
        <dbReference type="EC" id="1.3.1.98"/>
    </reaction>
</comment>
<dbReference type="PANTHER" id="PTHR21071">
    <property type="entry name" value="UDP-N-ACETYLENOLPYRUVOYLGLUCOSAMINE REDUCTASE"/>
    <property type="match status" value="1"/>
</dbReference>
<dbReference type="InterPro" id="IPR016167">
    <property type="entry name" value="FAD-bd_PCMH_sub1"/>
</dbReference>
<dbReference type="EMBL" id="MHCL01000007">
    <property type="protein sequence ID" value="OGY22026.1"/>
    <property type="molecule type" value="Genomic_DNA"/>
</dbReference>
<evidence type="ECO:0000256" key="7">
    <source>
        <dbReference type="ARBA" id="ARBA00022630"/>
    </source>
</evidence>
<protein>
    <recommendedName>
        <fullName evidence="16">UDP-N-acetylenolpyruvoylglucosamine reductase</fullName>
        <ecNumber evidence="16">1.3.1.98</ecNumber>
    </recommendedName>
    <alternativeName>
        <fullName evidence="16">UDP-N-acetylmuramate dehydrogenase</fullName>
    </alternativeName>
</protein>
<name>A0A1G1W2Z0_9BACT</name>
<dbReference type="GO" id="GO:0071949">
    <property type="term" value="F:FAD binding"/>
    <property type="evidence" value="ECO:0007669"/>
    <property type="project" value="InterPro"/>
</dbReference>
<evidence type="ECO:0000256" key="16">
    <source>
        <dbReference type="HAMAP-Rule" id="MF_00037"/>
    </source>
</evidence>
<evidence type="ECO:0000256" key="5">
    <source>
        <dbReference type="ARBA" id="ARBA00022490"/>
    </source>
</evidence>
<sequence length="327" mass="35662">MNPSFAKFVRLLGKTRVALNAPLAPLTYMKVGGPADLLYMAYSAQELTEAVRAAIRFKIPYHILGGGSNVIVGDKGIRGLVIKNRADHVVIKHFKGKGKGTSMAIEEARVVAESGVITNLLVRKTIDEGLAGLEYFLGVPGTIGGAVFNNSHFQTELIGNAVETVNVLTGKGDARTYTNRQMRFAYDSSALQKTREVITSITFLLKGGIAKELWKKAEEYAKYRAQTQPLQFPSSGCMFKNVDSRRGTYGQSKKGLTSAGYLIEQAGLKGTKIGNAMVSEKHASFIINTGGASAQDVLKLANLVRRRVKEKFGVRLEMEVFKVGEFY</sequence>
<evidence type="ECO:0000256" key="9">
    <source>
        <dbReference type="ARBA" id="ARBA00022857"/>
    </source>
</evidence>
<keyword evidence="6 16" id="KW-0132">Cell division</keyword>
<feature type="active site" evidence="16">
    <location>
        <position position="319"/>
    </location>
</feature>
<proteinExistence type="inferred from homology"/>
<dbReference type="NCBIfam" id="TIGR00179">
    <property type="entry name" value="murB"/>
    <property type="match status" value="1"/>
</dbReference>
<reference evidence="18 19" key="1">
    <citation type="journal article" date="2016" name="Nat. Commun.">
        <title>Thousands of microbial genomes shed light on interconnected biogeochemical processes in an aquifer system.</title>
        <authorList>
            <person name="Anantharaman K."/>
            <person name="Brown C.T."/>
            <person name="Hug L.A."/>
            <person name="Sharon I."/>
            <person name="Castelle C.J."/>
            <person name="Probst A.J."/>
            <person name="Thomas B.C."/>
            <person name="Singh A."/>
            <person name="Wilkins M.J."/>
            <person name="Karaoz U."/>
            <person name="Brodie E.L."/>
            <person name="Williams K.H."/>
            <person name="Hubbard S.S."/>
            <person name="Banfield J.F."/>
        </authorList>
    </citation>
    <scope>NUCLEOTIDE SEQUENCE [LARGE SCALE GENOMIC DNA]</scope>
</reference>
<keyword evidence="12 16" id="KW-0560">Oxidoreductase</keyword>
<dbReference type="InterPro" id="IPR016169">
    <property type="entry name" value="FAD-bd_PCMH_sub2"/>
</dbReference>
<keyword evidence="7 16" id="KW-0285">Flavoprotein</keyword>
<dbReference type="GO" id="GO:0008360">
    <property type="term" value="P:regulation of cell shape"/>
    <property type="evidence" value="ECO:0007669"/>
    <property type="project" value="UniProtKB-KW"/>
</dbReference>
<keyword evidence="8 16" id="KW-0274">FAD</keyword>
<dbReference type="Pfam" id="PF02873">
    <property type="entry name" value="MurB_C"/>
    <property type="match status" value="1"/>
</dbReference>
<feature type="active site" description="Proton donor" evidence="16">
    <location>
        <position position="237"/>
    </location>
</feature>
<keyword evidence="9 16" id="KW-0521">NADP</keyword>
<dbReference type="InterPro" id="IPR006094">
    <property type="entry name" value="Oxid_FAD_bind_N"/>
</dbReference>
<evidence type="ECO:0000256" key="8">
    <source>
        <dbReference type="ARBA" id="ARBA00022827"/>
    </source>
</evidence>
<comment type="subcellular location">
    <subcellularLocation>
        <location evidence="3 16">Cytoplasm</location>
    </subcellularLocation>
</comment>
<dbReference type="GO" id="GO:0009252">
    <property type="term" value="P:peptidoglycan biosynthetic process"/>
    <property type="evidence" value="ECO:0007669"/>
    <property type="project" value="UniProtKB-UniRule"/>
</dbReference>
<evidence type="ECO:0000256" key="11">
    <source>
        <dbReference type="ARBA" id="ARBA00022984"/>
    </source>
</evidence>
<dbReference type="STRING" id="1797593.A3A65_03210"/>
<evidence type="ECO:0000256" key="10">
    <source>
        <dbReference type="ARBA" id="ARBA00022960"/>
    </source>
</evidence>
<evidence type="ECO:0000259" key="17">
    <source>
        <dbReference type="PROSITE" id="PS51387"/>
    </source>
</evidence>
<comment type="function">
    <text evidence="2 16">Cell wall formation.</text>
</comment>
<dbReference type="GO" id="GO:0071555">
    <property type="term" value="P:cell wall organization"/>
    <property type="evidence" value="ECO:0007669"/>
    <property type="project" value="UniProtKB-KW"/>
</dbReference>
<dbReference type="GO" id="GO:0051301">
    <property type="term" value="P:cell division"/>
    <property type="evidence" value="ECO:0007669"/>
    <property type="project" value="UniProtKB-KW"/>
</dbReference>
<evidence type="ECO:0000256" key="3">
    <source>
        <dbReference type="ARBA" id="ARBA00004496"/>
    </source>
</evidence>
<dbReference type="Proteomes" id="UP000176723">
    <property type="component" value="Unassembled WGS sequence"/>
</dbReference>
<evidence type="ECO:0000313" key="19">
    <source>
        <dbReference type="Proteomes" id="UP000176723"/>
    </source>
</evidence>
<dbReference type="HAMAP" id="MF_00037">
    <property type="entry name" value="MurB"/>
    <property type="match status" value="1"/>
</dbReference>
<evidence type="ECO:0000256" key="1">
    <source>
        <dbReference type="ARBA" id="ARBA00001974"/>
    </source>
</evidence>
<organism evidence="18 19">
    <name type="scientific">Candidatus Chisholmbacteria bacterium RIFCSPLOWO2_01_FULL_49_14</name>
    <dbReference type="NCBI Taxonomy" id="1797593"/>
    <lineage>
        <taxon>Bacteria</taxon>
        <taxon>Candidatus Chisholmiibacteriota</taxon>
    </lineage>
</organism>
<dbReference type="UniPathway" id="UPA00219"/>
<dbReference type="Gene3D" id="3.90.78.10">
    <property type="entry name" value="UDP-N-acetylenolpyruvoylglucosamine reductase, C-terminal domain"/>
    <property type="match status" value="1"/>
</dbReference>
<dbReference type="PROSITE" id="PS51387">
    <property type="entry name" value="FAD_PCMH"/>
    <property type="match status" value="1"/>
</dbReference>
<accession>A0A1G1W2Z0</accession>
<dbReference type="NCBIfam" id="NF010480">
    <property type="entry name" value="PRK13905.1"/>
    <property type="match status" value="1"/>
</dbReference>
<gene>
    <name evidence="16" type="primary">murB</name>
    <name evidence="18" type="ORF">A3A65_03210</name>
</gene>
<keyword evidence="5 16" id="KW-0963">Cytoplasm</keyword>
<comment type="caution">
    <text evidence="16">Lacks conserved residue(s) required for the propagation of feature annotation.</text>
</comment>
<dbReference type="GO" id="GO:0005829">
    <property type="term" value="C:cytosol"/>
    <property type="evidence" value="ECO:0007669"/>
    <property type="project" value="TreeGrafter"/>
</dbReference>
<keyword evidence="10 16" id="KW-0133">Cell shape</keyword>
<evidence type="ECO:0000256" key="6">
    <source>
        <dbReference type="ARBA" id="ARBA00022618"/>
    </source>
</evidence>
<comment type="caution">
    <text evidence="18">The sequence shown here is derived from an EMBL/GenBank/DDBJ whole genome shotgun (WGS) entry which is preliminary data.</text>
</comment>
<comment type="cofactor">
    <cofactor evidence="1 16">
        <name>FAD</name>
        <dbReference type="ChEBI" id="CHEBI:57692"/>
    </cofactor>
</comment>
<dbReference type="SUPFAM" id="SSF56194">
    <property type="entry name" value="Uridine diphospho-N-Acetylenolpyruvylglucosamine reductase, MurB, C-terminal domain"/>
    <property type="match status" value="1"/>
</dbReference>
<evidence type="ECO:0000313" key="18">
    <source>
        <dbReference type="EMBL" id="OGY22026.1"/>
    </source>
</evidence>
<dbReference type="Gene3D" id="3.30.465.10">
    <property type="match status" value="1"/>
</dbReference>